<dbReference type="PANTHER" id="PTHR12176">
    <property type="entry name" value="SAM-DEPENDENT METHYLTRANSFERASE SUPERFAMILY PROTEIN"/>
    <property type="match status" value="1"/>
</dbReference>
<dbReference type="InterPro" id="IPR029063">
    <property type="entry name" value="SAM-dependent_MTases_sf"/>
</dbReference>
<feature type="non-terminal residue" evidence="5">
    <location>
        <position position="1"/>
    </location>
</feature>
<accession>A0AAE0FBS2</accession>
<dbReference type="GO" id="GO:0032259">
    <property type="term" value="P:methylation"/>
    <property type="evidence" value="ECO:0007669"/>
    <property type="project" value="UniProtKB-KW"/>
</dbReference>
<dbReference type="Pfam" id="PF08241">
    <property type="entry name" value="Methyltransf_11"/>
    <property type="match status" value="1"/>
</dbReference>
<comment type="similarity">
    <text evidence="1">Belongs to the methyltransferase superfamily.</text>
</comment>
<sequence length="155" mass="17405">EKHPDCPGLNWVVDDATHMQFQDQSFDVVMDKSLLDCVFHVKNFDDSILRFLREVKRVLRHSPNSIAVFLTAAPPQEVMPYLEWKAGAGWQVEQDELTVEVDDQSRVAKGAVAVGRSDPPLEVPLSKTFYLYVCRPSLAPPPPSAPPLNPFGIFM</sequence>
<evidence type="ECO:0000313" key="5">
    <source>
        <dbReference type="EMBL" id="KAK3256856.1"/>
    </source>
</evidence>
<dbReference type="AlphaFoldDB" id="A0AAE0FBS2"/>
<evidence type="ECO:0000256" key="3">
    <source>
        <dbReference type="ARBA" id="ARBA00022679"/>
    </source>
</evidence>
<evidence type="ECO:0000256" key="1">
    <source>
        <dbReference type="ARBA" id="ARBA00008361"/>
    </source>
</evidence>
<reference evidence="5 6" key="1">
    <citation type="journal article" date="2015" name="Genome Biol. Evol.">
        <title>Comparative Genomics of a Bacterivorous Green Alga Reveals Evolutionary Causalities and Consequences of Phago-Mixotrophic Mode of Nutrition.</title>
        <authorList>
            <person name="Burns J.A."/>
            <person name="Paasch A."/>
            <person name="Narechania A."/>
            <person name="Kim E."/>
        </authorList>
    </citation>
    <scope>NUCLEOTIDE SEQUENCE [LARGE SCALE GENOMIC DNA]</scope>
    <source>
        <strain evidence="5 6">PLY_AMNH</strain>
    </source>
</reference>
<protein>
    <recommendedName>
        <fullName evidence="4">Methyltransferase type 11 domain-containing protein</fullName>
    </recommendedName>
</protein>
<dbReference type="Gene3D" id="3.40.50.150">
    <property type="entry name" value="Vaccinia Virus protein VP39"/>
    <property type="match status" value="1"/>
</dbReference>
<keyword evidence="3" id="KW-0808">Transferase</keyword>
<organism evidence="5 6">
    <name type="scientific">Cymbomonas tetramitiformis</name>
    <dbReference type="NCBI Taxonomy" id="36881"/>
    <lineage>
        <taxon>Eukaryota</taxon>
        <taxon>Viridiplantae</taxon>
        <taxon>Chlorophyta</taxon>
        <taxon>Pyramimonadophyceae</taxon>
        <taxon>Pyramimonadales</taxon>
        <taxon>Pyramimonadaceae</taxon>
        <taxon>Cymbomonas</taxon>
    </lineage>
</organism>
<keyword evidence="2" id="KW-0489">Methyltransferase</keyword>
<dbReference type="InterPro" id="IPR051419">
    <property type="entry name" value="Lys/N-term_MeTrsfase_sf"/>
</dbReference>
<evidence type="ECO:0000313" key="6">
    <source>
        <dbReference type="Proteomes" id="UP001190700"/>
    </source>
</evidence>
<proteinExistence type="inferred from homology"/>
<dbReference type="SUPFAM" id="SSF53335">
    <property type="entry name" value="S-adenosyl-L-methionine-dependent methyltransferases"/>
    <property type="match status" value="1"/>
</dbReference>
<dbReference type="EMBL" id="LGRX02021278">
    <property type="protein sequence ID" value="KAK3256856.1"/>
    <property type="molecule type" value="Genomic_DNA"/>
</dbReference>
<dbReference type="InterPro" id="IPR013216">
    <property type="entry name" value="Methyltransf_11"/>
</dbReference>
<dbReference type="GO" id="GO:0008757">
    <property type="term" value="F:S-adenosylmethionine-dependent methyltransferase activity"/>
    <property type="evidence" value="ECO:0007669"/>
    <property type="project" value="InterPro"/>
</dbReference>
<evidence type="ECO:0000259" key="4">
    <source>
        <dbReference type="Pfam" id="PF08241"/>
    </source>
</evidence>
<name>A0AAE0FBS2_9CHLO</name>
<evidence type="ECO:0000256" key="2">
    <source>
        <dbReference type="ARBA" id="ARBA00022603"/>
    </source>
</evidence>
<feature type="domain" description="Methyltransferase type 11" evidence="4">
    <location>
        <begin position="9"/>
        <end position="61"/>
    </location>
</feature>
<keyword evidence="6" id="KW-1185">Reference proteome</keyword>
<dbReference type="Proteomes" id="UP001190700">
    <property type="component" value="Unassembled WGS sequence"/>
</dbReference>
<comment type="caution">
    <text evidence="5">The sequence shown here is derived from an EMBL/GenBank/DDBJ whole genome shotgun (WGS) entry which is preliminary data.</text>
</comment>
<gene>
    <name evidence="5" type="ORF">CYMTET_34033</name>
</gene>